<feature type="compositionally biased region" description="Basic and acidic residues" evidence="2">
    <location>
        <begin position="121"/>
        <end position="149"/>
    </location>
</feature>
<dbReference type="CDD" id="cd03419">
    <property type="entry name" value="GRX_GRXh_1_2_like"/>
    <property type="match status" value="1"/>
</dbReference>
<dbReference type="STRING" id="50376.A0A517KVS8"/>
<dbReference type="GO" id="GO:0004362">
    <property type="term" value="F:glutathione-disulfide reductase (NADPH) activity"/>
    <property type="evidence" value="ECO:0007669"/>
    <property type="project" value="UniProtKB-ARBA"/>
</dbReference>
<gene>
    <name evidence="4" type="ORF">FKW77_001382</name>
</gene>
<comment type="similarity">
    <text evidence="1">Belongs to the glutaredoxin family. Monothiol subfamily.</text>
</comment>
<keyword evidence="5" id="KW-1185">Reference proteome</keyword>
<dbReference type="Proteomes" id="UP000316270">
    <property type="component" value="Chromosome 1"/>
</dbReference>
<name>A0A517KVS8_9PEZI</name>
<dbReference type="PANTHER" id="PTHR45694">
    <property type="entry name" value="GLUTAREDOXIN 2"/>
    <property type="match status" value="1"/>
</dbReference>
<evidence type="ECO:0000313" key="5">
    <source>
        <dbReference type="Proteomes" id="UP000316270"/>
    </source>
</evidence>
<organism evidence="4 5">
    <name type="scientific">Venturia effusa</name>
    <dbReference type="NCBI Taxonomy" id="50376"/>
    <lineage>
        <taxon>Eukaryota</taxon>
        <taxon>Fungi</taxon>
        <taxon>Dikarya</taxon>
        <taxon>Ascomycota</taxon>
        <taxon>Pezizomycotina</taxon>
        <taxon>Dothideomycetes</taxon>
        <taxon>Pleosporomycetidae</taxon>
        <taxon>Venturiales</taxon>
        <taxon>Venturiaceae</taxon>
        <taxon>Venturia</taxon>
    </lineage>
</organism>
<dbReference type="InterPro" id="IPR011899">
    <property type="entry name" value="Glutaredoxin_euk/vir"/>
</dbReference>
<feature type="compositionally biased region" description="Basic and acidic residues" evidence="2">
    <location>
        <begin position="68"/>
        <end position="113"/>
    </location>
</feature>
<dbReference type="InterPro" id="IPR002109">
    <property type="entry name" value="Glutaredoxin"/>
</dbReference>
<dbReference type="GO" id="GO:0000324">
    <property type="term" value="C:fungal-type vacuole"/>
    <property type="evidence" value="ECO:0007669"/>
    <property type="project" value="TreeGrafter"/>
</dbReference>
<dbReference type="GO" id="GO:0034599">
    <property type="term" value="P:cellular response to oxidative stress"/>
    <property type="evidence" value="ECO:0007669"/>
    <property type="project" value="TreeGrafter"/>
</dbReference>
<reference evidence="4 5" key="1">
    <citation type="submission" date="2019-07" db="EMBL/GenBank/DDBJ databases">
        <title>Finished genome of Venturia effusa.</title>
        <authorList>
            <person name="Young C.A."/>
            <person name="Cox M.P."/>
            <person name="Ganley A.R.D."/>
            <person name="David W.J."/>
        </authorList>
    </citation>
    <scope>NUCLEOTIDE SEQUENCE [LARGE SCALE GENOMIC DNA]</scope>
    <source>
        <strain evidence="5">albino</strain>
    </source>
</reference>
<dbReference type="PRINTS" id="PR00160">
    <property type="entry name" value="GLUTAREDOXIN"/>
</dbReference>
<feature type="region of interest" description="Disordered" evidence="2">
    <location>
        <begin position="47"/>
        <end position="149"/>
    </location>
</feature>
<evidence type="ECO:0000313" key="4">
    <source>
        <dbReference type="EMBL" id="QDS67494.1"/>
    </source>
</evidence>
<dbReference type="SUPFAM" id="SSF52833">
    <property type="entry name" value="Thioredoxin-like"/>
    <property type="match status" value="1"/>
</dbReference>
<dbReference type="Pfam" id="PF00462">
    <property type="entry name" value="Glutaredoxin"/>
    <property type="match status" value="1"/>
</dbReference>
<dbReference type="GO" id="GO:0005796">
    <property type="term" value="C:Golgi lumen"/>
    <property type="evidence" value="ECO:0007669"/>
    <property type="project" value="TreeGrafter"/>
</dbReference>
<dbReference type="FunFam" id="3.40.30.10:FF:000093">
    <property type="entry name" value="Glutaredoxin 2"/>
    <property type="match status" value="1"/>
</dbReference>
<dbReference type="OrthoDB" id="423313at2759"/>
<feature type="domain" description="Glutaredoxin" evidence="3">
    <location>
        <begin position="163"/>
        <end position="228"/>
    </location>
</feature>
<sequence length="272" mass="29811">MPSPRRIKVFALVVLIGVLVTLYATGAARQTRSSQFYTKTQDALAQARAHKESAMQDHESGLGVGDGEVGKRLKEAENAAKRAADRKGDEFHGEHVKEKVLSDKKAKEGERKVPGVAGQYSKKDLGTEKPLKGQDSGKEQTAETEEDHKVKNELNSILKRSPVIIFSKTYCPYSKKAKQILLEVYKISPPPYVVELDKHELGSQLQAQLGQMTGRKTVPNILINGKSIGGGDDVQELHESGKLVDKVKSMGGKRMEVSLAAEKKPQKRSIGI</sequence>
<dbReference type="Gene3D" id="3.40.30.10">
    <property type="entry name" value="Glutaredoxin"/>
    <property type="match status" value="1"/>
</dbReference>
<accession>A0A517KVS8</accession>
<evidence type="ECO:0000256" key="2">
    <source>
        <dbReference type="SAM" id="MobiDB-lite"/>
    </source>
</evidence>
<protein>
    <recommendedName>
        <fullName evidence="3">Glutaredoxin domain-containing protein</fullName>
    </recommendedName>
</protein>
<dbReference type="InterPro" id="IPR014025">
    <property type="entry name" value="Glutaredoxin_subgr"/>
</dbReference>
<dbReference type="EMBL" id="CP042185">
    <property type="protein sequence ID" value="QDS67494.1"/>
    <property type="molecule type" value="Genomic_DNA"/>
</dbReference>
<dbReference type="GO" id="GO:0005801">
    <property type="term" value="C:cis-Golgi network"/>
    <property type="evidence" value="ECO:0007669"/>
    <property type="project" value="UniProtKB-ARBA"/>
</dbReference>
<evidence type="ECO:0000259" key="3">
    <source>
        <dbReference type="Pfam" id="PF00462"/>
    </source>
</evidence>
<proteinExistence type="inferred from homology"/>
<dbReference type="NCBIfam" id="TIGR02180">
    <property type="entry name" value="GRX_euk"/>
    <property type="match status" value="1"/>
</dbReference>
<dbReference type="AlphaFoldDB" id="A0A517KVS8"/>
<evidence type="ECO:0000256" key="1">
    <source>
        <dbReference type="ARBA" id="ARBA00009630"/>
    </source>
</evidence>
<dbReference type="PROSITE" id="PS51354">
    <property type="entry name" value="GLUTAREDOXIN_2"/>
    <property type="match status" value="1"/>
</dbReference>
<feature type="compositionally biased region" description="Basic and acidic residues" evidence="2">
    <location>
        <begin position="49"/>
        <end position="60"/>
    </location>
</feature>
<dbReference type="InterPro" id="IPR036249">
    <property type="entry name" value="Thioredoxin-like_sf"/>
</dbReference>
<dbReference type="PANTHER" id="PTHR45694:SF5">
    <property type="entry name" value="GLUTAREDOXIN 2"/>
    <property type="match status" value="1"/>
</dbReference>